<protein>
    <recommendedName>
        <fullName evidence="1">Sulfatase N-terminal domain-containing protein</fullName>
    </recommendedName>
</protein>
<evidence type="ECO:0000313" key="2">
    <source>
        <dbReference type="EMBL" id="GAP62776.1"/>
    </source>
</evidence>
<evidence type="ECO:0000259" key="1">
    <source>
        <dbReference type="Pfam" id="PF00884"/>
    </source>
</evidence>
<accession>A0A0M8K920</accession>
<keyword evidence="3" id="KW-1185">Reference proteome</keyword>
<reference evidence="2 3" key="1">
    <citation type="journal article" date="2015" name="Genome Announc.">
        <title>Draft Genome Sequence of a Heterotrophic Facultative Anaerobic Thermophilic Bacterium, Ardenticatena maritima Strain 110ST.</title>
        <authorList>
            <person name="Kawaichi S."/>
            <person name="Yoshida T."/>
            <person name="Sako Y."/>
            <person name="Nakamura R."/>
        </authorList>
    </citation>
    <scope>NUCLEOTIDE SEQUENCE [LARGE SCALE GENOMIC DNA]</scope>
    <source>
        <strain evidence="2 3">110S</strain>
    </source>
</reference>
<dbReference type="InterPro" id="IPR052701">
    <property type="entry name" value="GAG_Ulvan_Degrading_Sulfatases"/>
</dbReference>
<dbReference type="PANTHER" id="PTHR43751:SF3">
    <property type="entry name" value="SULFATASE N-TERMINAL DOMAIN-CONTAINING PROTEIN"/>
    <property type="match status" value="1"/>
</dbReference>
<reference evidence="3" key="2">
    <citation type="submission" date="2015-08" db="EMBL/GenBank/DDBJ databases">
        <title>Draft Genome Sequence of a Heterotrophic Facultative Anaerobic Bacterium Ardenticatena maritima Strain 110S.</title>
        <authorList>
            <person name="Kawaichi S."/>
            <person name="Yoshida T."/>
            <person name="Sako Y."/>
            <person name="Nakamura R."/>
        </authorList>
    </citation>
    <scope>NUCLEOTIDE SEQUENCE [LARGE SCALE GENOMIC DNA]</scope>
    <source>
        <strain evidence="3">110S</strain>
    </source>
</reference>
<dbReference type="PANTHER" id="PTHR43751">
    <property type="entry name" value="SULFATASE"/>
    <property type="match status" value="1"/>
</dbReference>
<gene>
    <name evidence="2" type="ORF">ARMA_1199</name>
</gene>
<dbReference type="AlphaFoldDB" id="A0A0M8K920"/>
<dbReference type="Pfam" id="PF00884">
    <property type="entry name" value="Sulfatase"/>
    <property type="match status" value="1"/>
</dbReference>
<dbReference type="InParanoid" id="A0A0M8K920"/>
<dbReference type="EMBL" id="BBZA01000081">
    <property type="protein sequence ID" value="GAP62776.1"/>
    <property type="molecule type" value="Genomic_DNA"/>
</dbReference>
<feature type="domain" description="Sulfatase N-terminal" evidence="1">
    <location>
        <begin position="9"/>
        <end position="330"/>
    </location>
</feature>
<name>A0A0M8K920_9CHLR</name>
<proteinExistence type="predicted"/>
<comment type="caution">
    <text evidence="2">The sequence shown here is derived from an EMBL/GenBank/DDBJ whole genome shotgun (WGS) entry which is preliminary data.</text>
</comment>
<dbReference type="Gene3D" id="3.30.1120.10">
    <property type="match status" value="1"/>
</dbReference>
<dbReference type="SUPFAM" id="SSF53649">
    <property type="entry name" value="Alkaline phosphatase-like"/>
    <property type="match status" value="1"/>
</dbReference>
<dbReference type="Proteomes" id="UP000037784">
    <property type="component" value="Unassembled WGS sequence"/>
</dbReference>
<dbReference type="InterPro" id="IPR017850">
    <property type="entry name" value="Alkaline_phosphatase_core_sf"/>
</dbReference>
<dbReference type="InterPro" id="IPR000917">
    <property type="entry name" value="Sulfatase_N"/>
</dbReference>
<dbReference type="Gene3D" id="3.40.720.10">
    <property type="entry name" value="Alkaline Phosphatase, subunit A"/>
    <property type="match status" value="1"/>
</dbReference>
<dbReference type="STRING" id="872965.SE16_05520"/>
<dbReference type="CDD" id="cd16148">
    <property type="entry name" value="sulfatase_like"/>
    <property type="match status" value="1"/>
</dbReference>
<organism evidence="2 3">
    <name type="scientific">Ardenticatena maritima</name>
    <dbReference type="NCBI Taxonomy" id="872965"/>
    <lineage>
        <taxon>Bacteria</taxon>
        <taxon>Bacillati</taxon>
        <taxon>Chloroflexota</taxon>
        <taxon>Ardenticatenia</taxon>
        <taxon>Ardenticatenales</taxon>
        <taxon>Ardenticatenaceae</taxon>
        <taxon>Ardenticatena</taxon>
    </lineage>
</organism>
<evidence type="ECO:0000313" key="3">
    <source>
        <dbReference type="Proteomes" id="UP000037784"/>
    </source>
</evidence>
<sequence>MKKGKTMTNVLMLIMDATRADHLSCYGYERPTSPTLDRLAETGVLYEQCISPSSWTLPTMASIYTGLFVSQHGTSFLHQFLDTHWTTLGEVMQRAGYRTAMFGTGGWINRTFGFQRGFDCFETEVRGYKPLRRWFPQTTRIEKLARHIEKRLTADTQGKMTKRLSQNARRWLNADDETPFFAVIHFADPHWPYFRHRGFTPTREGRPSPWVFGMDGHKIITGEIEATDAYLDMLTDYYDGEIAFLDHAIGQLLDQLAEDGLLHNTLIIITADHGEHLGEHALTGHGNSMYEPLIHVPLIMRHPEYAHGGERVPSLVQTTEIFTTLLNLVGLTPDDVPNDVRGRALWPSHVAQAPLSFAVSEDPAPNVQRLARLTPDFDTTALEQPLRAIRTEQEKFIWRGDGAHEFYDLASDPRETTNRIAHMPERAAQLHAMLTEWVESINPLDVNVLEQTLDDDLIAQLKSLGYL</sequence>